<reference evidence="1" key="2">
    <citation type="journal article" date="2015" name="Fish Shellfish Immunol.">
        <title>Early steps in the European eel (Anguilla anguilla)-Vibrio vulnificus interaction in the gills: Role of the RtxA13 toxin.</title>
        <authorList>
            <person name="Callol A."/>
            <person name="Pajuelo D."/>
            <person name="Ebbesson L."/>
            <person name="Teles M."/>
            <person name="MacKenzie S."/>
            <person name="Amaro C."/>
        </authorList>
    </citation>
    <scope>NUCLEOTIDE SEQUENCE</scope>
</reference>
<evidence type="ECO:0000313" key="1">
    <source>
        <dbReference type="EMBL" id="JAH26307.1"/>
    </source>
</evidence>
<protein>
    <submittedName>
        <fullName evidence="1">Uncharacterized protein</fullName>
    </submittedName>
</protein>
<reference evidence="1" key="1">
    <citation type="submission" date="2014-11" db="EMBL/GenBank/DDBJ databases">
        <authorList>
            <person name="Amaro Gonzalez C."/>
        </authorList>
    </citation>
    <scope>NUCLEOTIDE SEQUENCE</scope>
</reference>
<accession>A0A0E9RC10</accession>
<name>A0A0E9RC10_ANGAN</name>
<dbReference type="AlphaFoldDB" id="A0A0E9RC10"/>
<dbReference type="EMBL" id="GBXM01082270">
    <property type="protein sequence ID" value="JAH26307.1"/>
    <property type="molecule type" value="Transcribed_RNA"/>
</dbReference>
<sequence>MCSALPAFRTLRLKKNIFGNSAAEESAL</sequence>
<organism evidence="1">
    <name type="scientific">Anguilla anguilla</name>
    <name type="common">European freshwater eel</name>
    <name type="synonym">Muraena anguilla</name>
    <dbReference type="NCBI Taxonomy" id="7936"/>
    <lineage>
        <taxon>Eukaryota</taxon>
        <taxon>Metazoa</taxon>
        <taxon>Chordata</taxon>
        <taxon>Craniata</taxon>
        <taxon>Vertebrata</taxon>
        <taxon>Euteleostomi</taxon>
        <taxon>Actinopterygii</taxon>
        <taxon>Neopterygii</taxon>
        <taxon>Teleostei</taxon>
        <taxon>Anguilliformes</taxon>
        <taxon>Anguillidae</taxon>
        <taxon>Anguilla</taxon>
    </lineage>
</organism>
<proteinExistence type="predicted"/>